<dbReference type="EC" id="5.1.3.15" evidence="4"/>
<organism evidence="5 6">
    <name type="scientific">Kluyvera intermedia</name>
    <name type="common">Enterobacter intermedius</name>
    <dbReference type="NCBI Taxonomy" id="61648"/>
    <lineage>
        <taxon>Bacteria</taxon>
        <taxon>Pseudomonadati</taxon>
        <taxon>Pseudomonadota</taxon>
        <taxon>Gammaproteobacteria</taxon>
        <taxon>Enterobacterales</taxon>
        <taxon>Enterobacteriaceae</taxon>
        <taxon>Kluyvera</taxon>
    </lineage>
</organism>
<dbReference type="PANTHER" id="PTHR11122:SF13">
    <property type="entry name" value="GLUCOSE-6-PHOSPHATE 1-EPIMERASE"/>
    <property type="match status" value="1"/>
</dbReference>
<comment type="similarity">
    <text evidence="2 4">Belongs to the glucose-6-phosphate 1-epimerase family.</text>
</comment>
<dbReference type="Pfam" id="PF01263">
    <property type="entry name" value="Aldose_epim"/>
    <property type="match status" value="1"/>
</dbReference>
<dbReference type="SUPFAM" id="SSF74650">
    <property type="entry name" value="Galactose mutarotase-like"/>
    <property type="match status" value="1"/>
</dbReference>
<dbReference type="Proteomes" id="UP000192521">
    <property type="component" value="Unassembled WGS sequence"/>
</dbReference>
<dbReference type="Gene3D" id="2.70.98.10">
    <property type="match status" value="1"/>
</dbReference>
<evidence type="ECO:0000313" key="6">
    <source>
        <dbReference type="Proteomes" id="UP000192521"/>
    </source>
</evidence>
<reference evidence="5 6" key="1">
    <citation type="submission" date="2017-02" db="EMBL/GenBank/DDBJ databases">
        <title>Draft genome sequence of a Kluyvera intermedia isolate from a patient with a pancreatic abscess.</title>
        <authorList>
            <person name="Thele R."/>
        </authorList>
    </citation>
    <scope>NUCLEOTIDE SEQUENCE [LARGE SCALE GENOMIC DNA]</scope>
    <source>
        <strain evidence="5 6">FOSA7093</strain>
    </source>
</reference>
<dbReference type="PIRSF" id="PIRSF016020">
    <property type="entry name" value="PHexose_mutarotase"/>
    <property type="match status" value="1"/>
</dbReference>
<dbReference type="InterPro" id="IPR014718">
    <property type="entry name" value="GH-type_carb-bd"/>
</dbReference>
<evidence type="ECO:0000256" key="1">
    <source>
        <dbReference type="ARBA" id="ARBA00001096"/>
    </source>
</evidence>
<evidence type="ECO:0000313" key="5">
    <source>
        <dbReference type="EMBL" id="ORJ51833.1"/>
    </source>
</evidence>
<gene>
    <name evidence="5" type="ORF">B2M27_03215</name>
</gene>
<evidence type="ECO:0000256" key="3">
    <source>
        <dbReference type="ARBA" id="ARBA00023235"/>
    </source>
</evidence>
<comment type="caution">
    <text evidence="5">The sequence shown here is derived from an EMBL/GenBank/DDBJ whole genome shotgun (WGS) entry which is preliminary data.</text>
</comment>
<proteinExistence type="inferred from homology"/>
<keyword evidence="6" id="KW-1185">Reference proteome</keyword>
<dbReference type="InterPro" id="IPR011013">
    <property type="entry name" value="Gal_mutarotase_sf_dom"/>
</dbReference>
<protein>
    <recommendedName>
        <fullName evidence="4">Putative glucose-6-phosphate 1-epimerase</fullName>
        <ecNumber evidence="4">5.1.3.15</ecNumber>
    </recommendedName>
</protein>
<evidence type="ECO:0000256" key="2">
    <source>
        <dbReference type="ARBA" id="ARBA00005866"/>
    </source>
</evidence>
<accession>A0ABX3UK01</accession>
<dbReference type="CDD" id="cd09020">
    <property type="entry name" value="D-hex-6-P-epi_like"/>
    <property type="match status" value="1"/>
</dbReference>
<dbReference type="InterPro" id="IPR008183">
    <property type="entry name" value="Aldose_1/G6P_1-epimerase"/>
</dbReference>
<name>A0ABX3UK01_KLUIN</name>
<dbReference type="PANTHER" id="PTHR11122">
    <property type="entry name" value="APOSPORY-ASSOCIATED PROTEIN C-RELATED"/>
    <property type="match status" value="1"/>
</dbReference>
<evidence type="ECO:0000256" key="4">
    <source>
        <dbReference type="PIRNR" id="PIRNR016020"/>
    </source>
</evidence>
<comment type="catalytic activity">
    <reaction evidence="1">
        <text>alpha-D-glucose 6-phosphate = beta-D-glucose 6-phosphate</text>
        <dbReference type="Rhea" id="RHEA:16249"/>
        <dbReference type="ChEBI" id="CHEBI:58225"/>
        <dbReference type="ChEBI" id="CHEBI:58247"/>
        <dbReference type="EC" id="5.1.3.15"/>
    </reaction>
</comment>
<dbReference type="InterPro" id="IPR025532">
    <property type="entry name" value="G6P_1-epimerase"/>
</dbReference>
<keyword evidence="3 4" id="KW-0413">Isomerase</keyword>
<dbReference type="EMBL" id="MWPR01000003">
    <property type="protein sequence ID" value="ORJ51833.1"/>
    <property type="molecule type" value="Genomic_DNA"/>
</dbReference>
<sequence>MNDVSFNGADYSAPEEYMELSRKIRALPVSETLAQDVTLRKLDELDIIVIDNAFCLAAIALQGAHLLLWQPTTQKLPVLWLSEASVFASGMPIRGGVPICWPWFTDKGGQPHHGIARILPWHLEDIYSRPRSVQLTLSLTDTPESRALWDHHFHLAMTLALTDNLCELTLTMQGECSATPALHSYFYTRDVNRLAINGLGTTGLDTRDGRDKSWPNRPFLIKGETAVIFTSPDDKSVIRDGAAARDITITHFNHSDVVVWNPGPEHARTTPDIPDDGWDTFVCVETARVSHPLACSWQKPAVFGVQFRVSGTGDAGSEE</sequence>